<organism evidence="1">
    <name type="scientific">uncultured bacterium Contig90</name>
    <dbReference type="NCBI Taxonomy" id="1393628"/>
    <lineage>
        <taxon>Bacteria</taxon>
        <taxon>environmental samples</taxon>
    </lineage>
</organism>
<reference evidence="1" key="1">
    <citation type="journal article" date="2013" name="PLoS ONE">
        <title>Metagenomic insights into the carbohydrate-active enzymes carried by the microorganisms adhering to solid digesta in the rumen of cows.</title>
        <authorList>
            <person name="Wang L."/>
            <person name="Hatem A."/>
            <person name="Catalyurek U.V."/>
            <person name="Morrison M."/>
            <person name="Yu Z."/>
        </authorList>
    </citation>
    <scope>NUCLEOTIDE SEQUENCE</scope>
</reference>
<accession>W0FQW8</accession>
<sequence length="247" mass="28160">MIMKNSKTEVVPLKRMRSILFLFLFLGHLMLSGACSAEFSFSDERFRNKLTTENLDAIIDEYELFDGWYWTTKADVTQDFHGHPDSPGWNTTVDKKVKKECLPGWYGCRWPIDHVRKAAPDEGGYAECFAFAQFIGYLLSGELNPQHNWEYFYNTRKSDGLKKSGGLRVGDILRAEYKKDGKYYQHSAVVYAVNGEEILFLQVSGSNYNRISVGRGFTDGNVQNATSLAEISSIPWLKICRYSVPGK</sequence>
<dbReference type="AlphaFoldDB" id="W0FQW8"/>
<dbReference type="PROSITE" id="PS51257">
    <property type="entry name" value="PROKAR_LIPOPROTEIN"/>
    <property type="match status" value="1"/>
</dbReference>
<name>W0FQW8_9BACT</name>
<proteinExistence type="predicted"/>
<dbReference type="EMBL" id="KC246825">
    <property type="protein sequence ID" value="AHF25252.1"/>
    <property type="molecule type" value="Genomic_DNA"/>
</dbReference>
<protein>
    <submittedName>
        <fullName evidence="1">Uncharacterized protein</fullName>
    </submittedName>
</protein>
<evidence type="ECO:0000313" key="1">
    <source>
        <dbReference type="EMBL" id="AHF25252.1"/>
    </source>
</evidence>